<feature type="region of interest" description="Disordered" evidence="6">
    <location>
        <begin position="613"/>
        <end position="730"/>
    </location>
</feature>
<dbReference type="Proteomes" id="UP000283509">
    <property type="component" value="Unassembled WGS sequence"/>
</dbReference>
<evidence type="ECO:0000256" key="3">
    <source>
        <dbReference type="ARBA" id="ARBA00022884"/>
    </source>
</evidence>
<proteinExistence type="predicted"/>
<evidence type="ECO:0000256" key="5">
    <source>
        <dbReference type="PROSITE-ProRule" id="PRU00176"/>
    </source>
</evidence>
<evidence type="ECO:0000256" key="1">
    <source>
        <dbReference type="ARBA" id="ARBA00004123"/>
    </source>
</evidence>
<keyword evidence="3 5" id="KW-0694">RNA-binding</keyword>
<feature type="domain" description="RRM" evidence="7">
    <location>
        <begin position="136"/>
        <end position="213"/>
    </location>
</feature>
<dbReference type="Pfam" id="PF00076">
    <property type="entry name" value="RRM_1"/>
    <property type="match status" value="4"/>
</dbReference>
<evidence type="ECO:0000259" key="7">
    <source>
        <dbReference type="PROSITE" id="PS50102"/>
    </source>
</evidence>
<feature type="compositionally biased region" description="Acidic residues" evidence="6">
    <location>
        <begin position="308"/>
        <end position="330"/>
    </location>
</feature>
<dbReference type="InterPro" id="IPR012677">
    <property type="entry name" value="Nucleotide-bd_a/b_plait_sf"/>
</dbReference>
<dbReference type="Gene3D" id="3.30.70.330">
    <property type="match status" value="4"/>
</dbReference>
<dbReference type="PANTHER" id="PTHR48039:SF5">
    <property type="entry name" value="RNA-BINDING PROTEIN 28"/>
    <property type="match status" value="1"/>
</dbReference>
<comment type="subcellular location">
    <subcellularLocation>
        <location evidence="1">Nucleus</location>
    </subcellularLocation>
</comment>
<dbReference type="SMART" id="SM00360">
    <property type="entry name" value="RRM"/>
    <property type="match status" value="4"/>
</dbReference>
<dbReference type="AlphaFoldDB" id="A0A3R7SM56"/>
<sequence length="730" mass="83321">MAMEGPRSEPTSVIVTQLPKEAYRRPINDYFGQIGPVVRSHLVRDNEGNSKGIAYIVYSTQEDAERCVEQLNNSKFQDKVIHVKLTKQKGGRKKYEEVDEDPEVKEEANDFYEEEPENKYDNKWNPAKDRNMRKQGRIVVRNLSFKVDEDIVREHFSKFGVIDEINLLRKKDGQLVGCGFIQFRSRSEALRAIEECNMKPLLGRTIAVDIAVPKEKFTGKNERTESSHRDYGDDPGNSAAGPNERFYYKDEQKGNSHVIFGEEDTDYLNVKIKEERMSDDEEMTIVKERRSDNKSDSKEDIKVKREDMLDEEGDDSGVADDETASEDEEEFKGSQVVDPMEKSKPAPTKGPSKDVAEERTLFIRNVSFDATEEDVGKVLEKFGELKYVLICMDKMTDHPKGTAFAQFKEKEAADACLAAVTDPLKKEEFLVCGRYMHAMRAISRNDLDVKAKEKKEKVQKDKRNLYLAREGFIREGTQAAVGVSKTDLALRVRLTQVKKRLLKNLHMFISPNRLCVNNLPEELTDKEFKKIFIDNSPKGAKITEARIMKDMKTLSDDGTPASKGYGFITFTEHEHALQTLRKVNNNPDIFTVFKRPIVEFSVENRAILNAREKRMEKSREMNPTWKNSKKAQKKNTEGKKKGEKKTGDKAKPAVAKKESKTPTDAEESKLPAFVGTKSNANQGTSGAIMGNLGPKVRNRDKGQPQGKITRRKYRREMQDRATGKKRKRPQ</sequence>
<dbReference type="CDD" id="cd12416">
    <property type="entry name" value="RRM4_RBM28_like"/>
    <property type="match status" value="1"/>
</dbReference>
<protein>
    <submittedName>
        <fullName evidence="8">RNA-binding protein 28</fullName>
    </submittedName>
</protein>
<organism evidence="8 9">
    <name type="scientific">Penaeus vannamei</name>
    <name type="common">Whiteleg shrimp</name>
    <name type="synonym">Litopenaeus vannamei</name>
    <dbReference type="NCBI Taxonomy" id="6689"/>
    <lineage>
        <taxon>Eukaryota</taxon>
        <taxon>Metazoa</taxon>
        <taxon>Ecdysozoa</taxon>
        <taxon>Arthropoda</taxon>
        <taxon>Crustacea</taxon>
        <taxon>Multicrustacea</taxon>
        <taxon>Malacostraca</taxon>
        <taxon>Eumalacostraca</taxon>
        <taxon>Eucarida</taxon>
        <taxon>Decapoda</taxon>
        <taxon>Dendrobranchiata</taxon>
        <taxon>Penaeoidea</taxon>
        <taxon>Penaeidae</taxon>
        <taxon>Penaeus</taxon>
    </lineage>
</organism>
<dbReference type="GO" id="GO:0005730">
    <property type="term" value="C:nucleolus"/>
    <property type="evidence" value="ECO:0007669"/>
    <property type="project" value="TreeGrafter"/>
</dbReference>
<dbReference type="FunFam" id="3.30.70.330:FF:000182">
    <property type="entry name" value="RNA-binding motif protein 28"/>
    <property type="match status" value="1"/>
</dbReference>
<dbReference type="OrthoDB" id="3945418at2759"/>
<keyword evidence="4" id="KW-0539">Nucleus</keyword>
<reference evidence="8 9" key="2">
    <citation type="submission" date="2019-01" db="EMBL/GenBank/DDBJ databases">
        <title>The decoding of complex shrimp genome reveals the adaptation for benthos swimmer, frequently molting mechanism and breeding impact on genome.</title>
        <authorList>
            <person name="Sun Y."/>
            <person name="Gao Y."/>
            <person name="Yu Y."/>
        </authorList>
    </citation>
    <scope>NUCLEOTIDE SEQUENCE [LARGE SCALE GENOMIC DNA]</scope>
    <source>
        <tissue evidence="8">Muscle</tissue>
    </source>
</reference>
<accession>A0A3R7SM56</accession>
<feature type="region of interest" description="Disordered" evidence="6">
    <location>
        <begin position="280"/>
        <end position="356"/>
    </location>
</feature>
<comment type="caution">
    <text evidence="8">The sequence shown here is derived from an EMBL/GenBank/DDBJ whole genome shotgun (WGS) entry which is preliminary data.</text>
</comment>
<dbReference type="STRING" id="6689.A0A3R7SM56"/>
<dbReference type="PANTHER" id="PTHR48039">
    <property type="entry name" value="RNA-BINDING MOTIF PROTEIN 14B"/>
    <property type="match status" value="1"/>
</dbReference>
<dbReference type="PROSITE" id="PS50102">
    <property type="entry name" value="RRM"/>
    <property type="match status" value="4"/>
</dbReference>
<feature type="compositionally biased region" description="Polar residues" evidence="6">
    <location>
        <begin position="676"/>
        <end position="685"/>
    </location>
</feature>
<dbReference type="EMBL" id="QCYY01002902">
    <property type="protein sequence ID" value="ROT66699.1"/>
    <property type="molecule type" value="Genomic_DNA"/>
</dbReference>
<keyword evidence="2" id="KW-0677">Repeat</keyword>
<evidence type="ECO:0000256" key="2">
    <source>
        <dbReference type="ARBA" id="ARBA00022737"/>
    </source>
</evidence>
<dbReference type="CDD" id="cd00590">
    <property type="entry name" value="RRM_SF"/>
    <property type="match status" value="1"/>
</dbReference>
<dbReference type="InterPro" id="IPR000504">
    <property type="entry name" value="RRM_dom"/>
</dbReference>
<dbReference type="InterPro" id="IPR035979">
    <property type="entry name" value="RBD_domain_sf"/>
</dbReference>
<feature type="compositionally biased region" description="Acidic residues" evidence="6">
    <location>
        <begin position="97"/>
        <end position="116"/>
    </location>
</feature>
<feature type="domain" description="RRM" evidence="7">
    <location>
        <begin position="359"/>
        <end position="443"/>
    </location>
</feature>
<dbReference type="GO" id="GO:0003729">
    <property type="term" value="F:mRNA binding"/>
    <property type="evidence" value="ECO:0007669"/>
    <property type="project" value="TreeGrafter"/>
</dbReference>
<dbReference type="SMART" id="SM00361">
    <property type="entry name" value="RRM_1"/>
    <property type="match status" value="3"/>
</dbReference>
<evidence type="ECO:0000313" key="8">
    <source>
        <dbReference type="EMBL" id="ROT66699.1"/>
    </source>
</evidence>
<keyword evidence="9" id="KW-1185">Reference proteome</keyword>
<feature type="compositionally biased region" description="Basic and acidic residues" evidence="6">
    <location>
        <begin position="217"/>
        <end position="232"/>
    </location>
</feature>
<feature type="non-terminal residue" evidence="8">
    <location>
        <position position="730"/>
    </location>
</feature>
<feature type="region of interest" description="Disordered" evidence="6">
    <location>
        <begin position="217"/>
        <end position="244"/>
    </location>
</feature>
<name>A0A3R7SM56_PENVA</name>
<dbReference type="CDD" id="cd12415">
    <property type="entry name" value="RRM3_RBM28_like"/>
    <property type="match status" value="1"/>
</dbReference>
<evidence type="ECO:0000313" key="9">
    <source>
        <dbReference type="Proteomes" id="UP000283509"/>
    </source>
</evidence>
<feature type="region of interest" description="Disordered" evidence="6">
    <location>
        <begin position="94"/>
        <end position="128"/>
    </location>
</feature>
<feature type="domain" description="RRM" evidence="7">
    <location>
        <begin position="512"/>
        <end position="620"/>
    </location>
</feature>
<feature type="domain" description="RRM" evidence="7">
    <location>
        <begin position="11"/>
        <end position="88"/>
    </location>
</feature>
<gene>
    <name evidence="8" type="ORF">C7M84_015279</name>
</gene>
<dbReference type="CDD" id="cd12414">
    <property type="entry name" value="RRM2_RBM28_like"/>
    <property type="match status" value="1"/>
</dbReference>
<feature type="compositionally biased region" description="Basic and acidic residues" evidence="6">
    <location>
        <begin position="117"/>
        <end position="128"/>
    </location>
</feature>
<feature type="compositionally biased region" description="Basic and acidic residues" evidence="6">
    <location>
        <begin position="284"/>
        <end position="307"/>
    </location>
</feature>
<evidence type="ECO:0000256" key="6">
    <source>
        <dbReference type="SAM" id="MobiDB-lite"/>
    </source>
</evidence>
<dbReference type="InterPro" id="IPR003954">
    <property type="entry name" value="RRM_euk-type"/>
</dbReference>
<feature type="compositionally biased region" description="Basic and acidic residues" evidence="6">
    <location>
        <begin position="634"/>
        <end position="669"/>
    </location>
</feature>
<evidence type="ECO:0000256" key="4">
    <source>
        <dbReference type="ARBA" id="ARBA00023242"/>
    </source>
</evidence>
<dbReference type="SUPFAM" id="SSF54928">
    <property type="entry name" value="RNA-binding domain, RBD"/>
    <property type="match status" value="3"/>
</dbReference>
<dbReference type="InterPro" id="IPR051945">
    <property type="entry name" value="RRM_MRD1_RNA_proc_ribogen"/>
</dbReference>
<reference evidence="8 9" key="1">
    <citation type="submission" date="2018-04" db="EMBL/GenBank/DDBJ databases">
        <authorList>
            <person name="Zhang X."/>
            <person name="Yuan J."/>
            <person name="Li F."/>
            <person name="Xiang J."/>
        </authorList>
    </citation>
    <scope>NUCLEOTIDE SEQUENCE [LARGE SCALE GENOMIC DNA]</scope>
    <source>
        <tissue evidence="8">Muscle</tissue>
    </source>
</reference>